<keyword evidence="3" id="KW-1185">Reference proteome</keyword>
<dbReference type="InterPro" id="IPR038765">
    <property type="entry name" value="Papain-like_cys_pep_sf"/>
</dbReference>
<dbReference type="SUPFAM" id="SSF54001">
    <property type="entry name" value="Cysteine proteinases"/>
    <property type="match status" value="1"/>
</dbReference>
<dbReference type="PANTHER" id="PTHR33490">
    <property type="entry name" value="BLR5614 PROTEIN-RELATED"/>
    <property type="match status" value="1"/>
</dbReference>
<dbReference type="SMART" id="SM00460">
    <property type="entry name" value="TGc"/>
    <property type="match status" value="1"/>
</dbReference>
<evidence type="ECO:0000259" key="1">
    <source>
        <dbReference type="SMART" id="SM00460"/>
    </source>
</evidence>
<dbReference type="Proteomes" id="UP001155483">
    <property type="component" value="Unassembled WGS sequence"/>
</dbReference>
<evidence type="ECO:0000313" key="2">
    <source>
        <dbReference type="EMBL" id="MCU7549347.1"/>
    </source>
</evidence>
<dbReference type="EMBL" id="JAOTIF010000005">
    <property type="protein sequence ID" value="MCU7549347.1"/>
    <property type="molecule type" value="Genomic_DNA"/>
</dbReference>
<dbReference type="Pfam" id="PF01841">
    <property type="entry name" value="Transglut_core"/>
    <property type="match status" value="1"/>
</dbReference>
<dbReference type="InterPro" id="IPR013589">
    <property type="entry name" value="Bac_transglu_N"/>
</dbReference>
<accession>A0A9X2XVS2</accession>
<protein>
    <submittedName>
        <fullName evidence="2">Transglutaminase family protein</fullName>
    </submittedName>
</protein>
<dbReference type="Pfam" id="PF08379">
    <property type="entry name" value="Bact_transglu_N"/>
    <property type="match status" value="1"/>
</dbReference>
<gene>
    <name evidence="2" type="ORF">OCK74_09495</name>
</gene>
<dbReference type="InterPro" id="IPR002931">
    <property type="entry name" value="Transglutaminase-like"/>
</dbReference>
<reference evidence="2" key="1">
    <citation type="submission" date="2022-09" db="EMBL/GenBank/DDBJ databases">
        <authorList>
            <person name="Yuan C."/>
            <person name="Ke Z."/>
        </authorList>
    </citation>
    <scope>NUCLEOTIDE SEQUENCE</scope>
    <source>
        <strain evidence="2">LB-8</strain>
    </source>
</reference>
<proteinExistence type="predicted"/>
<sequence length="314" mass="35786">MAIFKLHHITKYEYDRLVKESINEIKIFPYQCAQQEIVQQEVMITGNPAIQTFIDYWGNKSGSFNLLQPHSELVIESRLVIRTTSSTQLSIDFHSGFDDLLRDVDGQINLLELSSPERIVAQDEIEKIIQSIYAPNKSVAAVVEGCCEYIYKYFKYKKGITTTETTIDEILDHQSGVCQDFAHLMLQILRTMKIPSRYVSGYICPIKNGMRGEGATHAWVDVWIPNYGWAGIDPTNNIWVTNRHIKLAVGRNFVDCTPIKGTFKGPALQKLSVYVSIGYEDGQIFEDMNDVDMETQQPTTDQIPDYLAGQQQQQ</sequence>
<comment type="caution">
    <text evidence="2">The sequence shown here is derived from an EMBL/GenBank/DDBJ whole genome shotgun (WGS) entry which is preliminary data.</text>
</comment>
<dbReference type="Gene3D" id="3.10.620.30">
    <property type="match status" value="1"/>
</dbReference>
<evidence type="ECO:0000313" key="3">
    <source>
        <dbReference type="Proteomes" id="UP001155483"/>
    </source>
</evidence>
<dbReference type="PANTHER" id="PTHR33490:SF6">
    <property type="entry name" value="SLL1049 PROTEIN"/>
    <property type="match status" value="1"/>
</dbReference>
<dbReference type="AlphaFoldDB" id="A0A9X2XVS2"/>
<organism evidence="2 3">
    <name type="scientific">Paraflavisolibacter caeni</name>
    <dbReference type="NCBI Taxonomy" id="2982496"/>
    <lineage>
        <taxon>Bacteria</taxon>
        <taxon>Pseudomonadati</taxon>
        <taxon>Bacteroidota</taxon>
        <taxon>Chitinophagia</taxon>
        <taxon>Chitinophagales</taxon>
        <taxon>Chitinophagaceae</taxon>
        <taxon>Paraflavisolibacter</taxon>
    </lineage>
</organism>
<reference evidence="2" key="2">
    <citation type="submission" date="2023-04" db="EMBL/GenBank/DDBJ databases">
        <title>Paracnuella aquatica gen. nov., sp. nov., a member of the family Chitinophagaceae isolated from a hot spring.</title>
        <authorList>
            <person name="Wang C."/>
        </authorList>
    </citation>
    <scope>NUCLEOTIDE SEQUENCE</scope>
    <source>
        <strain evidence="2">LB-8</strain>
    </source>
</reference>
<feature type="domain" description="Transglutaminase-like" evidence="1">
    <location>
        <begin position="170"/>
        <end position="236"/>
    </location>
</feature>
<name>A0A9X2XVS2_9BACT</name>
<dbReference type="RefSeq" id="WP_279296788.1">
    <property type="nucleotide sequence ID" value="NZ_JAOTIF010000005.1"/>
</dbReference>